<dbReference type="EMBL" id="FXBL01000004">
    <property type="protein sequence ID" value="SMH47102.1"/>
    <property type="molecule type" value="Genomic_DNA"/>
</dbReference>
<name>A0A1X7P807_9HYPH</name>
<sequence length="89" mass="9631">MNLLCLHELASAFGDGLHPDLLRLFEERARLDADPQVVRLADHGVPEQAGPSPSGRSGLFVPGNFLSVVGRAAEEKLPDRDSRSLKGTR</sequence>
<evidence type="ECO:0000313" key="2">
    <source>
        <dbReference type="Proteomes" id="UP000193083"/>
    </source>
</evidence>
<protein>
    <submittedName>
        <fullName evidence="1">Uncharacterized protein</fullName>
    </submittedName>
</protein>
<dbReference type="AlphaFoldDB" id="A0A1X7P807"/>
<reference evidence="1 2" key="1">
    <citation type="submission" date="2017-04" db="EMBL/GenBank/DDBJ databases">
        <authorList>
            <person name="Afonso C.L."/>
            <person name="Miller P.J."/>
            <person name="Scott M.A."/>
            <person name="Spackman E."/>
            <person name="Goraichik I."/>
            <person name="Dimitrov K.M."/>
            <person name="Suarez D.L."/>
            <person name="Swayne D.E."/>
        </authorList>
    </citation>
    <scope>NUCLEOTIDE SEQUENCE [LARGE SCALE GENOMIC DNA]</scope>
    <source>
        <strain evidence="1 2">B5P</strain>
    </source>
</reference>
<proteinExistence type="predicted"/>
<organism evidence="1 2">
    <name type="scientific">Mesorhizobium australicum</name>
    <dbReference type="NCBI Taxonomy" id="536018"/>
    <lineage>
        <taxon>Bacteria</taxon>
        <taxon>Pseudomonadati</taxon>
        <taxon>Pseudomonadota</taxon>
        <taxon>Alphaproteobacteria</taxon>
        <taxon>Hyphomicrobiales</taxon>
        <taxon>Phyllobacteriaceae</taxon>
        <taxon>Mesorhizobium</taxon>
    </lineage>
</organism>
<dbReference type="OrthoDB" id="8255863at2"/>
<gene>
    <name evidence="1" type="ORF">SAMN02982922_3449</name>
</gene>
<dbReference type="RefSeq" id="WP_085465270.1">
    <property type="nucleotide sequence ID" value="NZ_FXBL01000004.1"/>
</dbReference>
<keyword evidence="2" id="KW-1185">Reference proteome</keyword>
<accession>A0A1X7P807</accession>
<evidence type="ECO:0000313" key="1">
    <source>
        <dbReference type="EMBL" id="SMH47102.1"/>
    </source>
</evidence>
<dbReference type="Proteomes" id="UP000193083">
    <property type="component" value="Unassembled WGS sequence"/>
</dbReference>